<dbReference type="EMBL" id="ODYU01012211">
    <property type="protein sequence ID" value="SOQ58395.1"/>
    <property type="molecule type" value="Genomic_DNA"/>
</dbReference>
<evidence type="ECO:0000313" key="1">
    <source>
        <dbReference type="EMBL" id="SOQ58395.1"/>
    </source>
</evidence>
<protein>
    <submittedName>
        <fullName evidence="1">SFRICE_030443</fullName>
    </submittedName>
</protein>
<sequence>MGGDDRLPSGEPSARLPAYTIKKSPSTFIAGEPTNQKLYEFVLRKTKTKREYFRCFGWPARMNQPIRAPKMLSFHSRLTLVLWWAKGGKK</sequence>
<reference evidence="1" key="1">
    <citation type="submission" date="2016-07" db="EMBL/GenBank/DDBJ databases">
        <authorList>
            <person name="Bretaudeau A."/>
        </authorList>
    </citation>
    <scope>NUCLEOTIDE SEQUENCE</scope>
    <source>
        <strain evidence="1">Rice</strain>
        <tissue evidence="1">Whole body</tissue>
    </source>
</reference>
<accession>A0A2H1WZ87</accession>
<organism evidence="1">
    <name type="scientific">Spodoptera frugiperda</name>
    <name type="common">Fall armyworm</name>
    <dbReference type="NCBI Taxonomy" id="7108"/>
    <lineage>
        <taxon>Eukaryota</taxon>
        <taxon>Metazoa</taxon>
        <taxon>Ecdysozoa</taxon>
        <taxon>Arthropoda</taxon>
        <taxon>Hexapoda</taxon>
        <taxon>Insecta</taxon>
        <taxon>Pterygota</taxon>
        <taxon>Neoptera</taxon>
        <taxon>Endopterygota</taxon>
        <taxon>Lepidoptera</taxon>
        <taxon>Glossata</taxon>
        <taxon>Ditrysia</taxon>
        <taxon>Noctuoidea</taxon>
        <taxon>Noctuidae</taxon>
        <taxon>Amphipyrinae</taxon>
        <taxon>Spodoptera</taxon>
    </lineage>
</organism>
<gene>
    <name evidence="1" type="ORF">SFRICE_030443</name>
</gene>
<proteinExistence type="predicted"/>
<dbReference type="AlphaFoldDB" id="A0A2H1WZ87"/>
<name>A0A2H1WZ87_SPOFR</name>